<feature type="transmembrane region" description="Helical" evidence="6">
    <location>
        <begin position="68"/>
        <end position="89"/>
    </location>
</feature>
<dbReference type="OMA" id="QAYNVYA"/>
<organism evidence="7 8">
    <name type="scientific">Drosophila erecta</name>
    <name type="common">Fruit fly</name>
    <dbReference type="NCBI Taxonomy" id="7220"/>
    <lineage>
        <taxon>Eukaryota</taxon>
        <taxon>Metazoa</taxon>
        <taxon>Ecdysozoa</taxon>
        <taxon>Arthropoda</taxon>
        <taxon>Hexapoda</taxon>
        <taxon>Insecta</taxon>
        <taxon>Pterygota</taxon>
        <taxon>Neoptera</taxon>
        <taxon>Endopterygota</taxon>
        <taxon>Diptera</taxon>
        <taxon>Brachycera</taxon>
        <taxon>Muscomorpha</taxon>
        <taxon>Ephydroidea</taxon>
        <taxon>Drosophilidae</taxon>
        <taxon>Drosophila</taxon>
        <taxon>Sophophora</taxon>
    </lineage>
</organism>
<dbReference type="GeneID" id="6547869"/>
<evidence type="ECO:0000256" key="3">
    <source>
        <dbReference type="ARBA" id="ARBA00022692"/>
    </source>
</evidence>
<protein>
    <recommendedName>
        <fullName evidence="6">Gustatory receptor</fullName>
    </recommendedName>
</protein>
<dbReference type="GO" id="GO:0005886">
    <property type="term" value="C:plasma membrane"/>
    <property type="evidence" value="ECO:0007669"/>
    <property type="project" value="UniProtKB-SubCell"/>
</dbReference>
<dbReference type="OrthoDB" id="7835106at2759"/>
<feature type="transmembrane region" description="Helical" evidence="6">
    <location>
        <begin position="127"/>
        <end position="150"/>
    </location>
</feature>
<dbReference type="Proteomes" id="UP000008711">
    <property type="component" value="Unassembled WGS sequence"/>
</dbReference>
<evidence type="ECO:0000256" key="2">
    <source>
        <dbReference type="ARBA" id="ARBA00022475"/>
    </source>
</evidence>
<evidence type="ECO:0000256" key="1">
    <source>
        <dbReference type="ARBA" id="ARBA00004651"/>
    </source>
</evidence>
<dbReference type="GO" id="GO:0050909">
    <property type="term" value="P:sensory perception of taste"/>
    <property type="evidence" value="ECO:0007669"/>
    <property type="project" value="InterPro"/>
</dbReference>
<evidence type="ECO:0000313" key="8">
    <source>
        <dbReference type="Proteomes" id="UP000008711"/>
    </source>
</evidence>
<feature type="transmembrane region" description="Helical" evidence="6">
    <location>
        <begin position="240"/>
        <end position="260"/>
    </location>
</feature>
<reference evidence="7 8" key="2">
    <citation type="journal article" date="2008" name="Bioinformatics">
        <title>Assembly reconciliation.</title>
        <authorList>
            <person name="Zimin A.V."/>
            <person name="Smith D.R."/>
            <person name="Sutton G."/>
            <person name="Yorke J.A."/>
        </authorList>
    </citation>
    <scope>NUCLEOTIDE SEQUENCE [LARGE SCALE GENOMIC DNA]</scope>
    <source>
        <strain evidence="7 8">TSC#14021-0224.01</strain>
    </source>
</reference>
<dbReference type="InterPro" id="IPR013604">
    <property type="entry name" value="7TM_chemorcpt"/>
</dbReference>
<keyword evidence="8" id="KW-1185">Reference proteome</keyword>
<keyword evidence="4 6" id="KW-1133">Transmembrane helix</keyword>
<comment type="similarity">
    <text evidence="6">Belongs to the insect chemoreceptor superfamily. Gustatory receptor (GR) family.</text>
</comment>
<dbReference type="AlphaFoldDB" id="B3NP12"/>
<keyword evidence="6" id="KW-0675">Receptor</keyword>
<proteinExistence type="inferred from homology"/>
<keyword evidence="2 6" id="KW-1003">Cell membrane</keyword>
<dbReference type="Pfam" id="PF08395">
    <property type="entry name" value="7tm_7"/>
    <property type="match status" value="1"/>
</dbReference>
<accession>B3NP12</accession>
<dbReference type="CTD" id="117485"/>
<keyword evidence="6" id="KW-0807">Transducer</keyword>
<evidence type="ECO:0000313" key="7">
    <source>
        <dbReference type="EMBL" id="EDV56745.1"/>
    </source>
</evidence>
<feature type="transmembrane region" description="Helical" evidence="6">
    <location>
        <begin position="345"/>
        <end position="363"/>
    </location>
</feature>
<comment type="function">
    <text evidence="6">Gustatory receptor which mediates acceptance or avoidance behavior, depending on its substrates.</text>
</comment>
<evidence type="ECO:0000256" key="4">
    <source>
        <dbReference type="ARBA" id="ARBA00022989"/>
    </source>
</evidence>
<dbReference type="HOGENOM" id="CLU_043996_0_0_1"/>
<dbReference type="KEGG" id="der:6547869"/>
<dbReference type="GO" id="GO:0007165">
    <property type="term" value="P:signal transduction"/>
    <property type="evidence" value="ECO:0007669"/>
    <property type="project" value="UniProtKB-KW"/>
</dbReference>
<name>B3NP12_DROER</name>
<sequence length="370" mass="43026">MKWIGQAYNVYAVFIGMTSYEATGGKFKQSRLTQIYCLVINAICLTLLPKAFWQSAKLMSAADWMPSYMAFTPYIMFSTNYAAIAYILISRCYRDSMLLDLQRITLEVNREMLRTGKKMNSLIRRMFFLKTFTLTYSCLSYILAVLVYQWRAQSWSNLFNGLLVNISLTILVVTTFFYFVSLMHVARGFDFVNQQLEDIVSSQSMDFKKKAHELRSLWALHSNLSNTARRINKHYGPQMLALRFDYFIFSVINCCIGTIYSNSDQESSFEKFFGSLLYWARSVDFFLNDYICNLVTEYQSQPKFFATEGSMSNELSSYLIYESSTRLDLLVCGLYPVNKAKWLEMVASIVVHSIMLFQFHLVMRGGHRNH</sequence>
<evidence type="ECO:0000256" key="6">
    <source>
        <dbReference type="RuleBase" id="RU363108"/>
    </source>
</evidence>
<comment type="caution">
    <text evidence="6">Lacks conserved residue(s) required for the propagation of feature annotation.</text>
</comment>
<evidence type="ECO:0000256" key="5">
    <source>
        <dbReference type="ARBA" id="ARBA00023136"/>
    </source>
</evidence>
<gene>
    <name evidence="7" type="primary">Dere\Gr59a</name>
    <name evidence="7" type="synonym">Dere\GG22827</name>
    <name evidence="7" type="synonym">dere_GLEANR_7520</name>
    <name evidence="7" type="synonym">GG22827</name>
    <name evidence="7" type="synonym">Gr59a</name>
    <name evidence="7" type="ORF">Dere_GG22827</name>
</gene>
<comment type="subcellular location">
    <subcellularLocation>
        <location evidence="1 6">Cell membrane</location>
        <topology evidence="1 6">Multi-pass membrane protein</topology>
    </subcellularLocation>
</comment>
<reference evidence="7 8" key="1">
    <citation type="journal article" date="2007" name="Nature">
        <title>Evolution of genes and genomes on the Drosophila phylogeny.</title>
        <authorList>
            <consortium name="Drosophila 12 Genomes Consortium"/>
            <person name="Clark A.G."/>
            <person name="Eisen M.B."/>
            <person name="Smith D.R."/>
            <person name="Bergman C.M."/>
            <person name="Oliver B."/>
            <person name="Markow T.A."/>
            <person name="Kaufman T.C."/>
            <person name="Kellis M."/>
            <person name="Gelbart W."/>
            <person name="Iyer V.N."/>
            <person name="Pollard D.A."/>
            <person name="Sackton T.B."/>
            <person name="Larracuente A.M."/>
            <person name="Singh N.D."/>
            <person name="Abad J.P."/>
            <person name="Abt D.N."/>
            <person name="Adryan B."/>
            <person name="Aguade M."/>
            <person name="Akashi H."/>
            <person name="Anderson W.W."/>
            <person name="Aquadro C.F."/>
            <person name="Ardell D.H."/>
            <person name="Arguello R."/>
            <person name="Artieri C.G."/>
            <person name="Barbash D.A."/>
            <person name="Barker D."/>
            <person name="Barsanti P."/>
            <person name="Batterham P."/>
            <person name="Batzoglou S."/>
            <person name="Begun D."/>
            <person name="Bhutkar A."/>
            <person name="Blanco E."/>
            <person name="Bosak S.A."/>
            <person name="Bradley R.K."/>
            <person name="Brand A.D."/>
            <person name="Brent M.R."/>
            <person name="Brooks A.N."/>
            <person name="Brown R.H."/>
            <person name="Butlin R.K."/>
            <person name="Caggese C."/>
            <person name="Calvi B.R."/>
            <person name="Bernardo de Carvalho A."/>
            <person name="Caspi A."/>
            <person name="Castrezana S."/>
            <person name="Celniker S.E."/>
            <person name="Chang J.L."/>
            <person name="Chapple C."/>
            <person name="Chatterji S."/>
            <person name="Chinwalla A."/>
            <person name="Civetta A."/>
            <person name="Clifton S.W."/>
            <person name="Comeron J.M."/>
            <person name="Costello J.C."/>
            <person name="Coyne J.A."/>
            <person name="Daub J."/>
            <person name="David R.G."/>
            <person name="Delcher A.L."/>
            <person name="Delehaunty K."/>
            <person name="Do C.B."/>
            <person name="Ebling H."/>
            <person name="Edwards K."/>
            <person name="Eickbush T."/>
            <person name="Evans J.D."/>
            <person name="Filipski A."/>
            <person name="Findeiss S."/>
            <person name="Freyhult E."/>
            <person name="Fulton L."/>
            <person name="Fulton R."/>
            <person name="Garcia A.C."/>
            <person name="Gardiner A."/>
            <person name="Garfield D.A."/>
            <person name="Garvin B.E."/>
            <person name="Gibson G."/>
            <person name="Gilbert D."/>
            <person name="Gnerre S."/>
            <person name="Godfrey J."/>
            <person name="Good R."/>
            <person name="Gotea V."/>
            <person name="Gravely B."/>
            <person name="Greenberg A.J."/>
            <person name="Griffiths-Jones S."/>
            <person name="Gross S."/>
            <person name="Guigo R."/>
            <person name="Gustafson E.A."/>
            <person name="Haerty W."/>
            <person name="Hahn M.W."/>
            <person name="Halligan D.L."/>
            <person name="Halpern A.L."/>
            <person name="Halter G.M."/>
            <person name="Han M.V."/>
            <person name="Heger A."/>
            <person name="Hillier L."/>
            <person name="Hinrichs A.S."/>
            <person name="Holmes I."/>
            <person name="Hoskins R.A."/>
            <person name="Hubisz M.J."/>
            <person name="Hultmark D."/>
            <person name="Huntley M.A."/>
            <person name="Jaffe D.B."/>
            <person name="Jagadeeshan S."/>
            <person name="Jeck W.R."/>
            <person name="Johnson J."/>
            <person name="Jones C.D."/>
            <person name="Jordan W.C."/>
            <person name="Karpen G.H."/>
            <person name="Kataoka E."/>
            <person name="Keightley P.D."/>
            <person name="Kheradpour P."/>
            <person name="Kirkness E.F."/>
            <person name="Koerich L.B."/>
            <person name="Kristiansen K."/>
            <person name="Kudrna D."/>
            <person name="Kulathinal R.J."/>
            <person name="Kumar S."/>
            <person name="Kwok R."/>
            <person name="Lander E."/>
            <person name="Langley C.H."/>
            <person name="Lapoint R."/>
            <person name="Lazzaro B.P."/>
            <person name="Lee S.J."/>
            <person name="Levesque L."/>
            <person name="Li R."/>
            <person name="Lin C.F."/>
            <person name="Lin M.F."/>
            <person name="Lindblad-Toh K."/>
            <person name="Llopart A."/>
            <person name="Long M."/>
            <person name="Low L."/>
            <person name="Lozovsky E."/>
            <person name="Lu J."/>
            <person name="Luo M."/>
            <person name="Machado C.A."/>
            <person name="Makalowski W."/>
            <person name="Marzo M."/>
            <person name="Matsuda M."/>
            <person name="Matzkin L."/>
            <person name="McAllister B."/>
            <person name="McBride C.S."/>
            <person name="McKernan B."/>
            <person name="McKernan K."/>
            <person name="Mendez-Lago M."/>
            <person name="Minx P."/>
            <person name="Mollenhauer M.U."/>
            <person name="Montooth K."/>
            <person name="Mount S.M."/>
            <person name="Mu X."/>
            <person name="Myers E."/>
            <person name="Negre B."/>
            <person name="Newfeld S."/>
            <person name="Nielsen R."/>
            <person name="Noor M.A."/>
            <person name="O'Grady P."/>
            <person name="Pachter L."/>
            <person name="Papaceit M."/>
            <person name="Parisi M.J."/>
            <person name="Parisi M."/>
            <person name="Parts L."/>
            <person name="Pedersen J.S."/>
            <person name="Pesole G."/>
            <person name="Phillippy A.M."/>
            <person name="Ponting C.P."/>
            <person name="Pop M."/>
            <person name="Porcelli D."/>
            <person name="Powell J.R."/>
            <person name="Prohaska S."/>
            <person name="Pruitt K."/>
            <person name="Puig M."/>
            <person name="Quesneville H."/>
            <person name="Ram K.R."/>
            <person name="Rand D."/>
            <person name="Rasmussen M.D."/>
            <person name="Reed L.K."/>
            <person name="Reenan R."/>
            <person name="Reily A."/>
            <person name="Remington K.A."/>
            <person name="Rieger T.T."/>
            <person name="Ritchie M.G."/>
            <person name="Robin C."/>
            <person name="Rogers Y.H."/>
            <person name="Rohde C."/>
            <person name="Rozas J."/>
            <person name="Rubenfield M.J."/>
            <person name="Ruiz A."/>
            <person name="Russo S."/>
            <person name="Salzberg S.L."/>
            <person name="Sanchez-Gracia A."/>
            <person name="Saranga D.J."/>
            <person name="Sato H."/>
            <person name="Schaeffer S.W."/>
            <person name="Schatz M.C."/>
            <person name="Schlenke T."/>
            <person name="Schwartz R."/>
            <person name="Segarra C."/>
            <person name="Singh R.S."/>
            <person name="Sirot L."/>
            <person name="Sirota M."/>
            <person name="Sisneros N.B."/>
            <person name="Smith C.D."/>
            <person name="Smith T.F."/>
            <person name="Spieth J."/>
            <person name="Stage D.E."/>
            <person name="Stark A."/>
            <person name="Stephan W."/>
            <person name="Strausberg R.L."/>
            <person name="Strempel S."/>
            <person name="Sturgill D."/>
            <person name="Sutton G."/>
            <person name="Sutton G.G."/>
            <person name="Tao W."/>
            <person name="Teichmann S."/>
            <person name="Tobari Y.N."/>
            <person name="Tomimura Y."/>
            <person name="Tsolas J.M."/>
            <person name="Valente V.L."/>
            <person name="Venter E."/>
            <person name="Venter J.C."/>
            <person name="Vicario S."/>
            <person name="Vieira F.G."/>
            <person name="Vilella A.J."/>
            <person name="Villasante A."/>
            <person name="Walenz B."/>
            <person name="Wang J."/>
            <person name="Wasserman M."/>
            <person name="Watts T."/>
            <person name="Wilson D."/>
            <person name="Wilson R.K."/>
            <person name="Wing R.A."/>
            <person name="Wolfner M.F."/>
            <person name="Wong A."/>
            <person name="Wong G.K."/>
            <person name="Wu C.I."/>
            <person name="Wu G."/>
            <person name="Yamamoto D."/>
            <person name="Yang H.P."/>
            <person name="Yang S.P."/>
            <person name="Yorke J.A."/>
            <person name="Yoshida K."/>
            <person name="Zdobnov E."/>
            <person name="Zhang P."/>
            <person name="Zhang Y."/>
            <person name="Zimin A.V."/>
            <person name="Baldwin J."/>
            <person name="Abdouelleil A."/>
            <person name="Abdulkadir J."/>
            <person name="Abebe A."/>
            <person name="Abera B."/>
            <person name="Abreu J."/>
            <person name="Acer S.C."/>
            <person name="Aftuck L."/>
            <person name="Alexander A."/>
            <person name="An P."/>
            <person name="Anderson E."/>
            <person name="Anderson S."/>
            <person name="Arachi H."/>
            <person name="Azer M."/>
            <person name="Bachantsang P."/>
            <person name="Barry A."/>
            <person name="Bayul T."/>
            <person name="Berlin A."/>
            <person name="Bessette D."/>
            <person name="Bloom T."/>
            <person name="Blye J."/>
            <person name="Boguslavskiy L."/>
            <person name="Bonnet C."/>
            <person name="Boukhgalter B."/>
            <person name="Bourzgui I."/>
            <person name="Brown A."/>
            <person name="Cahill P."/>
            <person name="Channer S."/>
            <person name="Cheshatsang Y."/>
            <person name="Chuda L."/>
            <person name="Citroen M."/>
            <person name="Collymore A."/>
            <person name="Cooke P."/>
            <person name="Costello M."/>
            <person name="D'Aco K."/>
            <person name="Daza R."/>
            <person name="De Haan G."/>
            <person name="DeGray S."/>
            <person name="DeMaso C."/>
            <person name="Dhargay N."/>
            <person name="Dooley K."/>
            <person name="Dooley E."/>
            <person name="Doricent M."/>
            <person name="Dorje P."/>
            <person name="Dorjee K."/>
            <person name="Dupes A."/>
            <person name="Elong R."/>
            <person name="Falk J."/>
            <person name="Farina A."/>
            <person name="Faro S."/>
            <person name="Ferguson D."/>
            <person name="Fisher S."/>
            <person name="Foley C.D."/>
            <person name="Franke A."/>
            <person name="Friedrich D."/>
            <person name="Gadbois L."/>
            <person name="Gearin G."/>
            <person name="Gearin C.R."/>
            <person name="Giannoukos G."/>
            <person name="Goode T."/>
            <person name="Graham J."/>
            <person name="Grandbois E."/>
            <person name="Grewal S."/>
            <person name="Gyaltsen K."/>
            <person name="Hafez N."/>
            <person name="Hagos B."/>
            <person name="Hall J."/>
            <person name="Henson C."/>
            <person name="Hollinger A."/>
            <person name="Honan T."/>
            <person name="Huard M.D."/>
            <person name="Hughes L."/>
            <person name="Hurhula B."/>
            <person name="Husby M.E."/>
            <person name="Kamat A."/>
            <person name="Kanga B."/>
            <person name="Kashin S."/>
            <person name="Khazanovich D."/>
            <person name="Kisner P."/>
            <person name="Lance K."/>
            <person name="Lara M."/>
            <person name="Lee W."/>
            <person name="Lennon N."/>
            <person name="Letendre F."/>
            <person name="LeVine R."/>
            <person name="Lipovsky A."/>
            <person name="Liu X."/>
            <person name="Liu J."/>
            <person name="Liu S."/>
            <person name="Lokyitsang T."/>
            <person name="Lokyitsang Y."/>
            <person name="Lubonja R."/>
            <person name="Lui A."/>
            <person name="MacDonald P."/>
            <person name="Magnisalis V."/>
            <person name="Maru K."/>
            <person name="Matthews C."/>
            <person name="McCusker W."/>
            <person name="McDonough S."/>
            <person name="Mehta T."/>
            <person name="Meldrim J."/>
            <person name="Meneus L."/>
            <person name="Mihai O."/>
            <person name="Mihalev A."/>
            <person name="Mihova T."/>
            <person name="Mittelman R."/>
            <person name="Mlenga V."/>
            <person name="Montmayeur A."/>
            <person name="Mulrain L."/>
            <person name="Navidi A."/>
            <person name="Naylor J."/>
            <person name="Negash T."/>
            <person name="Nguyen T."/>
            <person name="Nguyen N."/>
            <person name="Nicol R."/>
            <person name="Norbu C."/>
            <person name="Norbu N."/>
            <person name="Novod N."/>
            <person name="O'Neill B."/>
            <person name="Osman S."/>
            <person name="Markiewicz E."/>
            <person name="Oyono O.L."/>
            <person name="Patti C."/>
            <person name="Phunkhang P."/>
            <person name="Pierre F."/>
            <person name="Priest M."/>
            <person name="Raghuraman S."/>
            <person name="Rege F."/>
            <person name="Reyes R."/>
            <person name="Rise C."/>
            <person name="Rogov P."/>
            <person name="Ross K."/>
            <person name="Ryan E."/>
            <person name="Settipalli S."/>
            <person name="Shea T."/>
            <person name="Sherpa N."/>
            <person name="Shi L."/>
            <person name="Shih D."/>
            <person name="Sparrow T."/>
            <person name="Spaulding J."/>
            <person name="Stalker J."/>
            <person name="Stange-Thomann N."/>
            <person name="Stavropoulos S."/>
            <person name="Stone C."/>
            <person name="Strader C."/>
            <person name="Tesfaye S."/>
            <person name="Thomson T."/>
            <person name="Thoulutsang Y."/>
            <person name="Thoulutsang D."/>
            <person name="Topham K."/>
            <person name="Topping I."/>
            <person name="Tsamla T."/>
            <person name="Vassiliev H."/>
            <person name="Vo A."/>
            <person name="Wangchuk T."/>
            <person name="Wangdi T."/>
            <person name="Weiand M."/>
            <person name="Wilkinson J."/>
            <person name="Wilson A."/>
            <person name="Yadav S."/>
            <person name="Young G."/>
            <person name="Yu Q."/>
            <person name="Zembek L."/>
            <person name="Zhong D."/>
            <person name="Zimmer A."/>
            <person name="Zwirko Z."/>
            <person name="Jaffe D.B."/>
            <person name="Alvarez P."/>
            <person name="Brockman W."/>
            <person name="Butler J."/>
            <person name="Chin C."/>
            <person name="Gnerre S."/>
            <person name="Grabherr M."/>
            <person name="Kleber M."/>
            <person name="Mauceli E."/>
            <person name="MacCallum I."/>
        </authorList>
    </citation>
    <scope>NUCLEOTIDE SEQUENCE [LARGE SCALE GENOMIC DNA]</scope>
    <source>
        <strain evidence="7 8">TSC#14021-0224.01</strain>
    </source>
</reference>
<feature type="transmembrane region" description="Helical" evidence="6">
    <location>
        <begin position="162"/>
        <end position="180"/>
    </location>
</feature>
<dbReference type="EMBL" id="CH954179">
    <property type="protein sequence ID" value="EDV56745.1"/>
    <property type="molecule type" value="Genomic_DNA"/>
</dbReference>
<dbReference type="PhylomeDB" id="B3NP12"/>
<keyword evidence="3 6" id="KW-0812">Transmembrane</keyword>
<keyword evidence="5 6" id="KW-0472">Membrane</keyword>
<feature type="transmembrane region" description="Helical" evidence="6">
    <location>
        <begin position="35"/>
        <end position="56"/>
    </location>
</feature>